<proteinExistence type="inferred from homology"/>
<organism evidence="4 5">
    <name type="scientific">Georgenia subflava</name>
    <dbReference type="NCBI Taxonomy" id="1622177"/>
    <lineage>
        <taxon>Bacteria</taxon>
        <taxon>Bacillati</taxon>
        <taxon>Actinomycetota</taxon>
        <taxon>Actinomycetes</taxon>
        <taxon>Micrococcales</taxon>
        <taxon>Bogoriellaceae</taxon>
        <taxon>Georgenia</taxon>
    </lineage>
</organism>
<protein>
    <recommendedName>
        <fullName evidence="3">Fumarylacetoacetase-like C-terminal domain-containing protein</fullName>
    </recommendedName>
</protein>
<name>A0A6N7EB01_9MICO</name>
<dbReference type="AlphaFoldDB" id="A0A6N7EB01"/>
<gene>
    <name evidence="4" type="ORF">GB881_00615</name>
</gene>
<evidence type="ECO:0000313" key="5">
    <source>
        <dbReference type="Proteomes" id="UP000437709"/>
    </source>
</evidence>
<reference evidence="4 5" key="1">
    <citation type="submission" date="2019-10" db="EMBL/GenBank/DDBJ databases">
        <title>Georgenia wutianyii sp. nov. and Georgenia yuyongxinii sp. nov. isolated from plateau pika (Ochotona curzoniae) in the Qinghai-Tibet plateau of China.</title>
        <authorList>
            <person name="Tian Z."/>
        </authorList>
    </citation>
    <scope>NUCLEOTIDE SEQUENCE [LARGE SCALE GENOMIC DNA]</scope>
    <source>
        <strain evidence="4 5">JCM 19765</strain>
    </source>
</reference>
<evidence type="ECO:0000256" key="2">
    <source>
        <dbReference type="ARBA" id="ARBA00022723"/>
    </source>
</evidence>
<accession>A0A6N7EB01</accession>
<dbReference type="GO" id="GO:0003824">
    <property type="term" value="F:catalytic activity"/>
    <property type="evidence" value="ECO:0007669"/>
    <property type="project" value="InterPro"/>
</dbReference>
<dbReference type="Pfam" id="PF01557">
    <property type="entry name" value="FAA_hydrolase"/>
    <property type="match status" value="1"/>
</dbReference>
<dbReference type="InterPro" id="IPR051121">
    <property type="entry name" value="FAH"/>
</dbReference>
<keyword evidence="5" id="KW-1185">Reference proteome</keyword>
<sequence>MRFVTFEHRGGRSWGTLSREGEIVDHGAASTFDSLRSAIAGARPDELAELERGAPRIDAGGVRLLPPVPDPSKVLCVGYNYPDNRSLRYDAPAGDAHVLPDHPVVFSRFNDTLVGDGEGLRVPRRSSNFDFEGELAIVVGAGGSDIPVDDALDHVFGYSVFNDATVRDYGSSANHFTAGKTFPSSAAFGPAVVTPDEVGDISDLVLRTRLNGAVVQEARLGDLIFGVAEVIAYCSQWARLQPGDVIATGTPGGVGASRRPPVWMLPGDVCEVEIDQIGLLTNPVTDEMAHEHEFLVG</sequence>
<feature type="domain" description="Fumarylacetoacetase-like C-terminal" evidence="3">
    <location>
        <begin position="73"/>
        <end position="284"/>
    </location>
</feature>
<dbReference type="Proteomes" id="UP000437709">
    <property type="component" value="Unassembled WGS sequence"/>
</dbReference>
<dbReference type="SUPFAM" id="SSF56529">
    <property type="entry name" value="FAH"/>
    <property type="match status" value="1"/>
</dbReference>
<dbReference type="RefSeq" id="WP_152193462.1">
    <property type="nucleotide sequence ID" value="NZ_VUKD01000001.1"/>
</dbReference>
<dbReference type="InterPro" id="IPR036663">
    <property type="entry name" value="Fumarylacetoacetase_C_sf"/>
</dbReference>
<evidence type="ECO:0000313" key="4">
    <source>
        <dbReference type="EMBL" id="MPV35562.1"/>
    </source>
</evidence>
<dbReference type="PANTHER" id="PTHR42796">
    <property type="entry name" value="FUMARYLACETOACETATE HYDROLASE DOMAIN-CONTAINING PROTEIN 2A-RELATED"/>
    <property type="match status" value="1"/>
</dbReference>
<dbReference type="Gene3D" id="3.90.850.10">
    <property type="entry name" value="Fumarylacetoacetase-like, C-terminal domain"/>
    <property type="match status" value="1"/>
</dbReference>
<evidence type="ECO:0000256" key="1">
    <source>
        <dbReference type="ARBA" id="ARBA00010211"/>
    </source>
</evidence>
<keyword evidence="2" id="KW-0479">Metal-binding</keyword>
<dbReference type="PANTHER" id="PTHR42796:SF4">
    <property type="entry name" value="FUMARYLACETOACETATE HYDROLASE DOMAIN-CONTAINING PROTEIN 2A"/>
    <property type="match status" value="1"/>
</dbReference>
<evidence type="ECO:0000259" key="3">
    <source>
        <dbReference type="Pfam" id="PF01557"/>
    </source>
</evidence>
<dbReference type="InterPro" id="IPR011234">
    <property type="entry name" value="Fumarylacetoacetase-like_C"/>
</dbReference>
<comment type="caution">
    <text evidence="4">The sequence shown here is derived from an EMBL/GenBank/DDBJ whole genome shotgun (WGS) entry which is preliminary data.</text>
</comment>
<dbReference type="GO" id="GO:0044281">
    <property type="term" value="P:small molecule metabolic process"/>
    <property type="evidence" value="ECO:0007669"/>
    <property type="project" value="UniProtKB-ARBA"/>
</dbReference>
<comment type="similarity">
    <text evidence="1">Belongs to the FAH family.</text>
</comment>
<dbReference type="EMBL" id="WHPC01000001">
    <property type="protein sequence ID" value="MPV35562.1"/>
    <property type="molecule type" value="Genomic_DNA"/>
</dbReference>
<dbReference type="GO" id="GO:0046872">
    <property type="term" value="F:metal ion binding"/>
    <property type="evidence" value="ECO:0007669"/>
    <property type="project" value="UniProtKB-KW"/>
</dbReference>